<evidence type="ECO:0000256" key="12">
    <source>
        <dbReference type="ARBA" id="ARBA00048843"/>
    </source>
</evidence>
<dbReference type="GO" id="GO:0005739">
    <property type="term" value="C:mitochondrion"/>
    <property type="evidence" value="ECO:0007669"/>
    <property type="project" value="UniProtKB-SubCell"/>
</dbReference>
<keyword evidence="10" id="KW-0275">Fatty acid biosynthesis</keyword>
<keyword evidence="7" id="KW-0560">Oxidoreductase</keyword>
<evidence type="ECO:0000256" key="9">
    <source>
        <dbReference type="ARBA" id="ARBA00023128"/>
    </source>
</evidence>
<dbReference type="Gene3D" id="3.90.180.10">
    <property type="entry name" value="Medium-chain alcohol dehydrogenases, catalytic domain"/>
    <property type="match status" value="1"/>
</dbReference>
<keyword evidence="8" id="KW-0443">Lipid metabolism</keyword>
<evidence type="ECO:0000259" key="13">
    <source>
        <dbReference type="SMART" id="SM00829"/>
    </source>
</evidence>
<dbReference type="EMBL" id="AZIL01001059">
    <property type="protein sequence ID" value="EWM25135.1"/>
    <property type="molecule type" value="Genomic_DNA"/>
</dbReference>
<reference evidence="14 15" key="1">
    <citation type="journal article" date="2014" name="Mol. Plant">
        <title>Chromosome Scale Genome Assembly and Transcriptome Profiling of Nannochloropsis gaditana in Nitrogen Depletion.</title>
        <authorList>
            <person name="Corteggiani Carpinelli E."/>
            <person name="Telatin A."/>
            <person name="Vitulo N."/>
            <person name="Forcato C."/>
            <person name="D'Angelo M."/>
            <person name="Schiavon R."/>
            <person name="Vezzi A."/>
            <person name="Giacometti G.M."/>
            <person name="Morosinotto T."/>
            <person name="Valle G."/>
        </authorList>
    </citation>
    <scope>NUCLEOTIDE SEQUENCE [LARGE SCALE GENOMIC DNA]</scope>
    <source>
        <strain evidence="14 15">B-31</strain>
    </source>
</reference>
<dbReference type="SUPFAM" id="SSF51735">
    <property type="entry name" value="NAD(P)-binding Rossmann-fold domains"/>
    <property type="match status" value="1"/>
</dbReference>
<keyword evidence="5" id="KW-0521">NADP</keyword>
<dbReference type="SUPFAM" id="SSF50129">
    <property type="entry name" value="GroES-like"/>
    <property type="match status" value="1"/>
</dbReference>
<keyword evidence="15" id="KW-1185">Reference proteome</keyword>
<keyword evidence="4" id="KW-0276">Fatty acid metabolism</keyword>
<dbReference type="InterPro" id="IPR011032">
    <property type="entry name" value="GroES-like_sf"/>
</dbReference>
<dbReference type="InterPro" id="IPR036291">
    <property type="entry name" value="NAD(P)-bd_dom_sf"/>
</dbReference>
<evidence type="ECO:0000256" key="10">
    <source>
        <dbReference type="ARBA" id="ARBA00023160"/>
    </source>
</evidence>
<dbReference type="GO" id="GO:0141148">
    <property type="term" value="F:enoyl-[acyl-carrier-protein] reductase (NADPH) activity"/>
    <property type="evidence" value="ECO:0007669"/>
    <property type="project" value="UniProtKB-EC"/>
</dbReference>
<dbReference type="AlphaFoldDB" id="W7TDT6"/>
<dbReference type="InterPro" id="IPR020843">
    <property type="entry name" value="ER"/>
</dbReference>
<name>W7TDT6_9STRA</name>
<evidence type="ECO:0000256" key="3">
    <source>
        <dbReference type="ARBA" id="ARBA00022516"/>
    </source>
</evidence>
<evidence type="ECO:0000313" key="14">
    <source>
        <dbReference type="EMBL" id="EWM25135.1"/>
    </source>
</evidence>
<dbReference type="Proteomes" id="UP000019335">
    <property type="component" value="Chromosome 12"/>
</dbReference>
<proteinExistence type="inferred from homology"/>
<protein>
    <recommendedName>
        <fullName evidence="11">enoyl-[acyl-carrier-protein] reductase</fullName>
        <ecNumber evidence="11">1.3.1.104</ecNumber>
    </recommendedName>
</protein>
<dbReference type="InterPro" id="IPR051034">
    <property type="entry name" value="Mito_Enoyl-ACP_Reductase"/>
</dbReference>
<evidence type="ECO:0000256" key="8">
    <source>
        <dbReference type="ARBA" id="ARBA00023098"/>
    </source>
</evidence>
<dbReference type="PANTHER" id="PTHR43981:SF2">
    <property type="entry name" value="ENOYL-[ACYL-CARRIER-PROTEIN] REDUCTASE, MITOCHONDRIAL"/>
    <property type="match status" value="1"/>
</dbReference>
<evidence type="ECO:0000256" key="2">
    <source>
        <dbReference type="ARBA" id="ARBA00010371"/>
    </source>
</evidence>
<comment type="caution">
    <text evidence="14">The sequence shown here is derived from an EMBL/GenBank/DDBJ whole genome shotgun (WGS) entry which is preliminary data.</text>
</comment>
<feature type="domain" description="Enoyl reductase (ER)" evidence="13">
    <location>
        <begin position="47"/>
        <end position="322"/>
    </location>
</feature>
<dbReference type="SMART" id="SM00829">
    <property type="entry name" value="PKS_ER"/>
    <property type="match status" value="1"/>
</dbReference>
<keyword evidence="6" id="KW-0809">Transit peptide</keyword>
<gene>
    <name evidence="14" type="ORF">Naga_100016g22</name>
</gene>
<evidence type="ECO:0000256" key="5">
    <source>
        <dbReference type="ARBA" id="ARBA00022857"/>
    </source>
</evidence>
<comment type="catalytic activity">
    <reaction evidence="12">
        <text>a 2,3-saturated acyl-[ACP] + NADP(+) = a (2E)-enoyl-[ACP] + NADPH + H(+)</text>
        <dbReference type="Rhea" id="RHEA:22564"/>
        <dbReference type="Rhea" id="RHEA-COMP:9925"/>
        <dbReference type="Rhea" id="RHEA-COMP:9926"/>
        <dbReference type="ChEBI" id="CHEBI:15378"/>
        <dbReference type="ChEBI" id="CHEBI:57783"/>
        <dbReference type="ChEBI" id="CHEBI:58349"/>
        <dbReference type="ChEBI" id="CHEBI:78784"/>
        <dbReference type="ChEBI" id="CHEBI:78785"/>
        <dbReference type="EC" id="1.3.1.104"/>
    </reaction>
</comment>
<keyword evidence="3" id="KW-0444">Lipid biosynthesis</keyword>
<evidence type="ECO:0000256" key="1">
    <source>
        <dbReference type="ARBA" id="ARBA00004173"/>
    </source>
</evidence>
<evidence type="ECO:0000256" key="7">
    <source>
        <dbReference type="ARBA" id="ARBA00023002"/>
    </source>
</evidence>
<keyword evidence="9" id="KW-0496">Mitochondrion</keyword>
<dbReference type="Gene3D" id="3.40.50.720">
    <property type="entry name" value="NAD(P)-binding Rossmann-like Domain"/>
    <property type="match status" value="1"/>
</dbReference>
<evidence type="ECO:0000256" key="11">
    <source>
        <dbReference type="ARBA" id="ARBA00038963"/>
    </source>
</evidence>
<organism evidence="14 15">
    <name type="scientific">Nannochloropsis gaditana</name>
    <dbReference type="NCBI Taxonomy" id="72520"/>
    <lineage>
        <taxon>Eukaryota</taxon>
        <taxon>Sar</taxon>
        <taxon>Stramenopiles</taxon>
        <taxon>Ochrophyta</taxon>
        <taxon>Eustigmatophyceae</taxon>
        <taxon>Eustigmatales</taxon>
        <taxon>Monodopsidaceae</taxon>
        <taxon>Nannochloropsis</taxon>
    </lineage>
</organism>
<evidence type="ECO:0000256" key="4">
    <source>
        <dbReference type="ARBA" id="ARBA00022832"/>
    </source>
</evidence>
<sequence>MILLINQAHFLGASPYIQEQYPSMASSRLVMASLLGRKGPARLRPPGATVAAACRGLSTAAGALADNEVALSILAAPVTAMDVGKKNPTGVEGVGVVTAVGSKVRGFAVHDWAVPTSGSVPTFCSAAKAKENELAKVPSDIPVEFAACMGTALTALRLLAGLKKGDFVLQADADSPVGLAVVQIAQARGVGTINIVVDGPGFWDKISLIKDLGGDVVVSDTYAREDPGFSSIMGELPKPTLALAATEAGVALASKCGGGAKVVNHNTGGSGLLKASAAEIEAAAGLFRSEALQLWVERHPYSDLSVALKEAAEPFKTRRVVLVMSEVPKPQVDEAKLREDFEKLFQRLRA</sequence>
<dbReference type="PANTHER" id="PTHR43981">
    <property type="entry name" value="ENOYL-[ACYL-CARRIER-PROTEIN] REDUCTASE, MITOCHONDRIAL"/>
    <property type="match status" value="1"/>
</dbReference>
<dbReference type="OrthoDB" id="195066at2759"/>
<accession>W7TDT6</accession>
<evidence type="ECO:0000313" key="15">
    <source>
        <dbReference type="Proteomes" id="UP000019335"/>
    </source>
</evidence>
<comment type="similarity">
    <text evidence="2">Belongs to the zinc-containing alcohol dehydrogenase family. Quinone oxidoreductase subfamily.</text>
</comment>
<comment type="subcellular location">
    <subcellularLocation>
        <location evidence="1">Mitochondrion</location>
    </subcellularLocation>
</comment>
<dbReference type="GO" id="GO:0006633">
    <property type="term" value="P:fatty acid biosynthetic process"/>
    <property type="evidence" value="ECO:0007669"/>
    <property type="project" value="UniProtKB-KW"/>
</dbReference>
<dbReference type="EC" id="1.3.1.104" evidence="11"/>
<evidence type="ECO:0000256" key="6">
    <source>
        <dbReference type="ARBA" id="ARBA00022946"/>
    </source>
</evidence>